<sequence precursor="true">MTSGSRILLSLVWVALCANLLLAADDQPKRYLAAMENGERLADEQIRNWYSNNALPQLAGRNLIDGEKSMRWLLDRSLQPGDTPGAYIEMVSGDRLPGDVTRFVPTTSVEGSIVPAHFEVQPTVDIRRPGDQRIDYGVRVVEKYVKKIVWKRGAPIDRYEPSTVYYRDGRKVSFRAIRLVDGDAHLLLANGRRVARFDELAELHMPQANSWDLYLDELGTLMPDGFSDARLSRVLQWETIDGIVATTSMERFDVDSQGDNNQGDRWVHAMQPAWSLDVLWLPNARSYLRRSFAPERPPLVRFAQSEDRSGAFFSENGWPARNNRSVVGGPLRTGDDLYGWGLGVLAASKISVPLSPLVRGVQTKIGLDYGARDGGCVQARIYLDDEQLFESPLIVGSNEVIDSGPLKWSADKQAKQLHLIVDPAHDNRPAGADPFDIRDLTNWLEPQFLLDRDQLETEVRQRAIRQIVAWEGWAVAPQPEGEIRIVNLRRDVDRQPIEWRLAAVAVNKPFELRRTLDLSADDRWLTITTDRWGNFGAPPKLEVLLDGALAFEGDLPESFRHEPGQTPRYVSLAGRTGPVEVIIRQTPCNARMPIDWREIEVQHDRTTLLAILEDPTAADVAQMQTDAGKEGTVEFVDAPGMVGAPAIRIAPSDEFVEVAQFDPPVKLTERSALGELRFLRFAYRKEGGGRYEIRLTHAGDRETPAIYRIGKGSKKEPGYVVLDSGELKEEWKMGFADIFANFGEIEVTGMAIRVVDGGPCMFDHFYLARRHSDYELIVAPSPERNNWENWDERREQNLPQALAASVTIDYGDGQHGRGFVVNEREGWIVAPGHQVFPPRRDVKVTTSDGKTPAAKTFGVDREHDLGLLQITDKLQNDDRWPAIELTHRDRFDRQQMLLAVGVGANEQPAAEMIRKEGEFFGAIWTSSPGFPFEVGQGAIEIDRRLGGICVQKLSGGSPVIVNPHAIRQHADRMKRNEVFGNWLIGSGPTLGMTVRQADGGVEVTEVVRGGPAAEIGFRVGDLLTKVNGQEVRSRGDVLAAVAPLNPGDEIDVAYRRLADRSSKRIKLGRRD</sequence>
<dbReference type="Proteomes" id="UP000318878">
    <property type="component" value="Unassembled WGS sequence"/>
</dbReference>
<evidence type="ECO:0000256" key="1">
    <source>
        <dbReference type="ARBA" id="ARBA00010541"/>
    </source>
</evidence>
<dbReference type="InterPro" id="IPR001940">
    <property type="entry name" value="Peptidase_S1C"/>
</dbReference>
<dbReference type="SUPFAM" id="SSF50494">
    <property type="entry name" value="Trypsin-like serine proteases"/>
    <property type="match status" value="1"/>
</dbReference>
<name>A0A5C5VID7_9BACT</name>
<feature type="signal peptide" evidence="4">
    <location>
        <begin position="1"/>
        <end position="23"/>
    </location>
</feature>
<proteinExistence type="inferred from homology"/>
<protein>
    <submittedName>
        <fullName evidence="6">Serine endoprotease</fullName>
    </submittedName>
</protein>
<dbReference type="InterPro" id="IPR008979">
    <property type="entry name" value="Galactose-bd-like_sf"/>
</dbReference>
<dbReference type="InterPro" id="IPR009003">
    <property type="entry name" value="Peptidase_S1_PA"/>
</dbReference>
<evidence type="ECO:0000259" key="5">
    <source>
        <dbReference type="PROSITE" id="PS50106"/>
    </source>
</evidence>
<dbReference type="SMART" id="SM00228">
    <property type="entry name" value="PDZ"/>
    <property type="match status" value="1"/>
</dbReference>
<dbReference type="PANTHER" id="PTHR22939">
    <property type="entry name" value="SERINE PROTEASE FAMILY S1C HTRA-RELATED"/>
    <property type="match status" value="1"/>
</dbReference>
<accession>A0A5C5VID7</accession>
<dbReference type="Gene3D" id="2.60.120.1060">
    <property type="entry name" value="NPCBM/NEW2 domain"/>
    <property type="match status" value="1"/>
</dbReference>
<evidence type="ECO:0000256" key="4">
    <source>
        <dbReference type="SAM" id="SignalP"/>
    </source>
</evidence>
<dbReference type="SMART" id="SM00776">
    <property type="entry name" value="NPCBM"/>
    <property type="match status" value="1"/>
</dbReference>
<reference evidence="6 7" key="1">
    <citation type="submission" date="2019-02" db="EMBL/GenBank/DDBJ databases">
        <title>Deep-cultivation of Planctomycetes and their phenomic and genomic characterization uncovers novel biology.</title>
        <authorList>
            <person name="Wiegand S."/>
            <person name="Jogler M."/>
            <person name="Boedeker C."/>
            <person name="Pinto D."/>
            <person name="Vollmers J."/>
            <person name="Rivas-Marin E."/>
            <person name="Kohn T."/>
            <person name="Peeters S.H."/>
            <person name="Heuer A."/>
            <person name="Rast P."/>
            <person name="Oberbeckmann S."/>
            <person name="Bunk B."/>
            <person name="Jeske O."/>
            <person name="Meyerdierks A."/>
            <person name="Storesund J.E."/>
            <person name="Kallscheuer N."/>
            <person name="Luecker S."/>
            <person name="Lage O.M."/>
            <person name="Pohl T."/>
            <person name="Merkel B.J."/>
            <person name="Hornburger P."/>
            <person name="Mueller R.-W."/>
            <person name="Bruemmer F."/>
            <person name="Labrenz M."/>
            <person name="Spormann A.M."/>
            <person name="Op Den Camp H."/>
            <person name="Overmann J."/>
            <person name="Amann R."/>
            <person name="Jetten M.S.M."/>
            <person name="Mascher T."/>
            <person name="Medema M.H."/>
            <person name="Devos D.P."/>
            <person name="Kaster A.-K."/>
            <person name="Ovreas L."/>
            <person name="Rohde M."/>
            <person name="Galperin M.Y."/>
            <person name="Jogler C."/>
        </authorList>
    </citation>
    <scope>NUCLEOTIDE SEQUENCE [LARGE SCALE GENOMIC DNA]</scope>
    <source>
        <strain evidence="6 7">Enr8</strain>
    </source>
</reference>
<evidence type="ECO:0000313" key="7">
    <source>
        <dbReference type="Proteomes" id="UP000318878"/>
    </source>
</evidence>
<dbReference type="SUPFAM" id="SSF50156">
    <property type="entry name" value="PDZ domain-like"/>
    <property type="match status" value="1"/>
</dbReference>
<dbReference type="PANTHER" id="PTHR22939:SF129">
    <property type="entry name" value="SERINE PROTEASE HTRA2, MITOCHONDRIAL"/>
    <property type="match status" value="1"/>
</dbReference>
<evidence type="ECO:0000313" key="6">
    <source>
        <dbReference type="EMBL" id="TWT38328.1"/>
    </source>
</evidence>
<dbReference type="InterPro" id="IPR013222">
    <property type="entry name" value="Glyco_hyd_98_carb-bd"/>
</dbReference>
<dbReference type="OrthoDB" id="207215at2"/>
<feature type="chain" id="PRO_5022719142" evidence="4">
    <location>
        <begin position="24"/>
        <end position="1071"/>
    </location>
</feature>
<comment type="similarity">
    <text evidence="1">Belongs to the peptidase S1C family.</text>
</comment>
<dbReference type="Gene3D" id="2.40.10.120">
    <property type="match status" value="1"/>
</dbReference>
<dbReference type="GO" id="GO:0004252">
    <property type="term" value="F:serine-type endopeptidase activity"/>
    <property type="evidence" value="ECO:0007669"/>
    <property type="project" value="InterPro"/>
</dbReference>
<comment type="caution">
    <text evidence="6">The sequence shown here is derived from an EMBL/GenBank/DDBJ whole genome shotgun (WGS) entry which is preliminary data.</text>
</comment>
<dbReference type="RefSeq" id="WP_146428593.1">
    <property type="nucleotide sequence ID" value="NZ_SJPF01000001.1"/>
</dbReference>
<dbReference type="InterPro" id="IPR001478">
    <property type="entry name" value="PDZ"/>
</dbReference>
<dbReference type="InterPro" id="IPR038637">
    <property type="entry name" value="NPCBM_sf"/>
</dbReference>
<dbReference type="SUPFAM" id="SSF49785">
    <property type="entry name" value="Galactose-binding domain-like"/>
    <property type="match status" value="1"/>
</dbReference>
<feature type="domain" description="PDZ" evidence="5">
    <location>
        <begin position="986"/>
        <end position="1033"/>
    </location>
</feature>
<evidence type="ECO:0000256" key="2">
    <source>
        <dbReference type="ARBA" id="ARBA00022670"/>
    </source>
</evidence>
<organism evidence="6 7">
    <name type="scientific">Blastopirellula retiformator</name>
    <dbReference type="NCBI Taxonomy" id="2527970"/>
    <lineage>
        <taxon>Bacteria</taxon>
        <taxon>Pseudomonadati</taxon>
        <taxon>Planctomycetota</taxon>
        <taxon>Planctomycetia</taxon>
        <taxon>Pirellulales</taxon>
        <taxon>Pirellulaceae</taxon>
        <taxon>Blastopirellula</taxon>
    </lineage>
</organism>
<dbReference type="PROSITE" id="PS50106">
    <property type="entry name" value="PDZ"/>
    <property type="match status" value="1"/>
</dbReference>
<keyword evidence="4" id="KW-0732">Signal</keyword>
<gene>
    <name evidence="6" type="ORF">Enr8_00200</name>
</gene>
<dbReference type="Gene3D" id="2.30.42.10">
    <property type="match status" value="1"/>
</dbReference>
<dbReference type="InterPro" id="IPR036034">
    <property type="entry name" value="PDZ_sf"/>
</dbReference>
<keyword evidence="2 6" id="KW-0645">Protease</keyword>
<keyword evidence="7" id="KW-1185">Reference proteome</keyword>
<dbReference type="GO" id="GO:0006508">
    <property type="term" value="P:proteolysis"/>
    <property type="evidence" value="ECO:0007669"/>
    <property type="project" value="UniProtKB-KW"/>
</dbReference>
<dbReference type="Pfam" id="PF08305">
    <property type="entry name" value="NPCBM"/>
    <property type="match status" value="1"/>
</dbReference>
<evidence type="ECO:0000256" key="3">
    <source>
        <dbReference type="ARBA" id="ARBA00022801"/>
    </source>
</evidence>
<dbReference type="Pfam" id="PF13180">
    <property type="entry name" value="PDZ_2"/>
    <property type="match status" value="1"/>
</dbReference>
<dbReference type="AlphaFoldDB" id="A0A5C5VID7"/>
<dbReference type="PRINTS" id="PR00834">
    <property type="entry name" value="PROTEASES2C"/>
</dbReference>
<dbReference type="EMBL" id="SJPF01000001">
    <property type="protein sequence ID" value="TWT38328.1"/>
    <property type="molecule type" value="Genomic_DNA"/>
</dbReference>
<keyword evidence="3" id="KW-0378">Hydrolase</keyword>